<reference evidence="1" key="1">
    <citation type="submission" date="2021-11" db="EMBL/GenBank/DDBJ databases">
        <title>Vibrio ZSDE26 sp. nov. and Vibrio ZSDZ34 sp. nov., isolated from coastal seawater in Qingdao.</title>
        <authorList>
            <person name="Zhang P."/>
        </authorList>
    </citation>
    <scope>NUCLEOTIDE SEQUENCE</scope>
    <source>
        <strain evidence="1">ZSDZ34</strain>
    </source>
</reference>
<evidence type="ECO:0000313" key="1">
    <source>
        <dbReference type="EMBL" id="MCJ2376143.1"/>
    </source>
</evidence>
<name>A0A9X1W8V4_9VIBR</name>
<organism evidence="1 2">
    <name type="scientific">Vibrio gelatinilyticus</name>
    <dbReference type="NCBI Taxonomy" id="2893468"/>
    <lineage>
        <taxon>Bacteria</taxon>
        <taxon>Pseudomonadati</taxon>
        <taxon>Pseudomonadota</taxon>
        <taxon>Gammaproteobacteria</taxon>
        <taxon>Vibrionales</taxon>
        <taxon>Vibrionaceae</taxon>
        <taxon>Vibrio</taxon>
    </lineage>
</organism>
<keyword evidence="2" id="KW-1185">Reference proteome</keyword>
<dbReference type="Proteomes" id="UP001139488">
    <property type="component" value="Unassembled WGS sequence"/>
</dbReference>
<dbReference type="RefSeq" id="WP_244355545.1">
    <property type="nucleotide sequence ID" value="NZ_JAJNNZ010000003.1"/>
</dbReference>
<protein>
    <submittedName>
        <fullName evidence="1">Uncharacterized protein</fullName>
    </submittedName>
</protein>
<gene>
    <name evidence="1" type="ORF">LNL84_04775</name>
</gene>
<dbReference type="EMBL" id="JAJNNZ010000003">
    <property type="protein sequence ID" value="MCJ2376143.1"/>
    <property type="molecule type" value="Genomic_DNA"/>
</dbReference>
<dbReference type="AlphaFoldDB" id="A0A9X1W8V4"/>
<accession>A0A9X1W8V4</accession>
<evidence type="ECO:0000313" key="2">
    <source>
        <dbReference type="Proteomes" id="UP001139488"/>
    </source>
</evidence>
<sequence length="158" mass="17430">MRKLVWMTIMALSVIGCSQPETKEEQALTISAQNIAGAWQCDYALSDIKTKVHVSYADNGDFNGRVFLNYPVTTGKGAVKLELVTEGHWSLVGTTLTEKFEVLAMDSRNSSGVEFSETLAKELRIPEELTTQVIHLSATNMTLLEANGEQTQCIRFGI</sequence>
<dbReference type="PROSITE" id="PS51257">
    <property type="entry name" value="PROKAR_LIPOPROTEIN"/>
    <property type="match status" value="1"/>
</dbReference>
<proteinExistence type="predicted"/>
<comment type="caution">
    <text evidence="1">The sequence shown here is derived from an EMBL/GenBank/DDBJ whole genome shotgun (WGS) entry which is preliminary data.</text>
</comment>